<accession>A8R8Y7</accession>
<dbReference type="HOGENOM" id="CLU_028163_2_0_9"/>
<name>A8R8Y7_9FIRM</name>
<dbReference type="GO" id="GO:0006203">
    <property type="term" value="P:dGTP catabolic process"/>
    <property type="evidence" value="ECO:0007669"/>
    <property type="project" value="TreeGrafter"/>
</dbReference>
<evidence type="ECO:0000259" key="2">
    <source>
        <dbReference type="PROSITE" id="PS51831"/>
    </source>
</evidence>
<dbReference type="EC" id="3.1.5.1" evidence="3"/>
<dbReference type="EMBL" id="ABAW02000017">
    <property type="protein sequence ID" value="EDP11875.1"/>
    <property type="molecule type" value="Genomic_DNA"/>
</dbReference>
<reference evidence="3 4" key="2">
    <citation type="submission" date="2007-09" db="EMBL/GenBank/DDBJ databases">
        <authorList>
            <person name="Fulton L."/>
            <person name="Clifton S."/>
            <person name="Fulton B."/>
            <person name="Xu J."/>
            <person name="Minx P."/>
            <person name="Pepin K.H."/>
            <person name="Johnson M."/>
            <person name="Thiruvilangam P."/>
            <person name="Bhonagiri V."/>
            <person name="Nash W.E."/>
            <person name="Mardis E.R."/>
            <person name="Wilson R.K."/>
        </authorList>
    </citation>
    <scope>NUCLEOTIDE SEQUENCE [LARGE SCALE GENOMIC DNA]</scope>
    <source>
        <strain evidence="3 4">DSM 3991</strain>
    </source>
</reference>
<dbReference type="InterPro" id="IPR003607">
    <property type="entry name" value="HD/PDEase_dom"/>
</dbReference>
<dbReference type="Gene3D" id="1.10.3410.10">
    <property type="entry name" value="putative deoxyguanosinetriphosphate triphosphohydrolase like domain"/>
    <property type="match status" value="1"/>
</dbReference>
<dbReference type="PROSITE" id="PS51831">
    <property type="entry name" value="HD"/>
    <property type="match status" value="1"/>
</dbReference>
<dbReference type="STRING" id="428127.EUBDOL_00432"/>
<dbReference type="SUPFAM" id="SSF109604">
    <property type="entry name" value="HD-domain/PDEase-like"/>
    <property type="match status" value="1"/>
</dbReference>
<sequence length="421" mass="48934">MNWRNDLSMNMNWKQLLCEERIPPNKNKKTQYRTEIESDYNRIITSAALRRLQDKTQVFPLDSSDFVRTRLTHSLEVASLAKFIGKQICEEIEKTEEIDTHAVLEILNCASLLHDIGNPPFGHFGEQAIRKWFSDNLNKLEYNGIKVYDLLDEQQREDLLNYEGNAQALRIVTKLHSFNGKNGMHLTAAVLDTIIKYPVNSLEKKEEDKKLKENRKFIAKKIGYYQSEETIFQEIKQNTGTFGCRHPLTFILEAADDLAYTFADLEDGLKKDMFTFDELLDVLESAKDENGKKRLLEIRKEKEKMKTESGDNPVIEAIASWLTIKQLFCVSSVKAAFMEHYDEIMSGKFDNELIACCSESEIIKKLKNFAFRKIYRDVSILKLEIMGNEILQFFLDKFVNAVLYFDSENYKLDAIQEKYLA</sequence>
<reference evidence="3 4" key="1">
    <citation type="submission" date="2007-09" db="EMBL/GenBank/DDBJ databases">
        <title>Draft genome sequence of Eubacterium dolichum (DSM 3991).</title>
        <authorList>
            <person name="Sudarsanam P."/>
            <person name="Ley R."/>
            <person name="Guruge J."/>
            <person name="Turnbaugh P.J."/>
            <person name="Mahowald M."/>
            <person name="Liep D."/>
            <person name="Gordon J."/>
        </authorList>
    </citation>
    <scope>NUCLEOTIDE SEQUENCE [LARGE SCALE GENOMIC DNA]</scope>
    <source>
        <strain evidence="3 4">DSM 3991</strain>
    </source>
</reference>
<dbReference type="InterPro" id="IPR027432">
    <property type="entry name" value="dGTP_triphosphohydrolase_C"/>
</dbReference>
<organism evidence="3 4">
    <name type="scientific">Amedibacillus dolichus DSM 3991</name>
    <dbReference type="NCBI Taxonomy" id="428127"/>
    <lineage>
        <taxon>Bacteria</taxon>
        <taxon>Bacillati</taxon>
        <taxon>Bacillota</taxon>
        <taxon>Erysipelotrichia</taxon>
        <taxon>Erysipelotrichales</taxon>
        <taxon>Erysipelotrichaceae</taxon>
        <taxon>Amedibacillus</taxon>
    </lineage>
</organism>
<dbReference type="CDD" id="cd00077">
    <property type="entry name" value="HDc"/>
    <property type="match status" value="1"/>
</dbReference>
<keyword evidence="1 3" id="KW-0378">Hydrolase</keyword>
<dbReference type="InterPro" id="IPR050135">
    <property type="entry name" value="dGTPase-like"/>
</dbReference>
<dbReference type="PANTHER" id="PTHR11373:SF32">
    <property type="entry name" value="DEOXYGUANOSINETRIPHOSPHATE TRIPHOSPHOHYDROLASE"/>
    <property type="match status" value="1"/>
</dbReference>
<feature type="domain" description="HD" evidence="2">
    <location>
        <begin position="70"/>
        <end position="261"/>
    </location>
</feature>
<evidence type="ECO:0000313" key="4">
    <source>
        <dbReference type="Proteomes" id="UP000004090"/>
    </source>
</evidence>
<protein>
    <submittedName>
        <fullName evidence="3">Putative dGTPase</fullName>
        <ecNumber evidence="3">3.1.5.1</ecNumber>
    </submittedName>
</protein>
<dbReference type="InterPro" id="IPR023293">
    <property type="entry name" value="dGTP_triP_hydro_central_sf"/>
</dbReference>
<dbReference type="Gene3D" id="1.10.3550.10">
    <property type="entry name" value="eoxyguanosinetriphosphate triphosphohydrolase domain-like"/>
    <property type="match status" value="1"/>
</dbReference>
<comment type="caution">
    <text evidence="3">The sequence shown here is derived from an EMBL/GenBank/DDBJ whole genome shotgun (WGS) entry which is preliminary data.</text>
</comment>
<dbReference type="Proteomes" id="UP000004090">
    <property type="component" value="Unassembled WGS sequence"/>
</dbReference>
<dbReference type="PANTHER" id="PTHR11373">
    <property type="entry name" value="DEOXYNUCLEOSIDE TRIPHOSPHATE TRIPHOSPHOHYDROLASE"/>
    <property type="match status" value="1"/>
</dbReference>
<dbReference type="InterPro" id="IPR006261">
    <property type="entry name" value="dGTPase"/>
</dbReference>
<dbReference type="Gene3D" id="1.10.3210.10">
    <property type="entry name" value="Hypothetical protein af1432"/>
    <property type="match status" value="1"/>
</dbReference>
<evidence type="ECO:0000256" key="1">
    <source>
        <dbReference type="ARBA" id="ARBA00022801"/>
    </source>
</evidence>
<gene>
    <name evidence="3" type="ORF">EUBDOL_00432</name>
</gene>
<dbReference type="Pfam" id="PF01966">
    <property type="entry name" value="HD"/>
    <property type="match status" value="1"/>
</dbReference>
<dbReference type="AlphaFoldDB" id="A8R8Y7"/>
<dbReference type="eggNOG" id="COG0232">
    <property type="taxonomic scope" value="Bacteria"/>
</dbReference>
<dbReference type="SMART" id="SM00471">
    <property type="entry name" value="HDc"/>
    <property type="match status" value="1"/>
</dbReference>
<dbReference type="InterPro" id="IPR006674">
    <property type="entry name" value="HD_domain"/>
</dbReference>
<dbReference type="NCBIfam" id="TIGR01353">
    <property type="entry name" value="dGTP_triPase"/>
    <property type="match status" value="1"/>
</dbReference>
<evidence type="ECO:0000313" key="3">
    <source>
        <dbReference type="EMBL" id="EDP11875.1"/>
    </source>
</evidence>
<dbReference type="GO" id="GO:0008832">
    <property type="term" value="F:dGTPase activity"/>
    <property type="evidence" value="ECO:0007669"/>
    <property type="project" value="UniProtKB-EC"/>
</dbReference>
<proteinExistence type="predicted"/>